<evidence type="ECO:0000313" key="1">
    <source>
        <dbReference type="EMBL" id="MDL5375586.1"/>
    </source>
</evidence>
<dbReference type="Proteomes" id="UP001230807">
    <property type="component" value="Unassembled WGS sequence"/>
</dbReference>
<proteinExistence type="predicted"/>
<name>A0ABT7MLF6_9BACL</name>
<dbReference type="RefSeq" id="WP_214719950.1">
    <property type="nucleotide sequence ID" value="NZ_CP183077.1"/>
</dbReference>
<protein>
    <submittedName>
        <fullName evidence="1">Uncharacterized protein</fullName>
    </submittedName>
</protein>
<accession>A0ABT7MLF6</accession>
<sequence>MAKEKAYPFPGNWSRLQKMIQEADTAGERQRVEPILWDWYEAVPGDPFVFMELFQCLMERPEEPETLEKLEELVTTQMTVAEEPAAGGLQIAQYYIMRDQPFEAAHWINRYLEWQEKTDHVNTQAHQVLQVLKLTEFPAAIAKVKRILNRGGIGEQIETLEHVHFNIDDVLDNVLKELLVADRPKLMKLIVLQKAFDELPVIEWTDLGTRHRLTQDEATVHTQAWEAMTNQLQRVVYGDEIATQLLMNYMYTHYPFTPREASDVEAALGQAKTAILQHEETDGLAAEILEADMRFTEAFLD</sequence>
<evidence type="ECO:0000313" key="2">
    <source>
        <dbReference type="Proteomes" id="UP001230807"/>
    </source>
</evidence>
<organism evidence="1 2">
    <name type="scientific">Exiguobacterium mexicanum</name>
    <dbReference type="NCBI Taxonomy" id="340146"/>
    <lineage>
        <taxon>Bacteria</taxon>
        <taxon>Bacillati</taxon>
        <taxon>Bacillota</taxon>
        <taxon>Bacilli</taxon>
        <taxon>Bacillales</taxon>
        <taxon>Bacillales Family XII. Incertae Sedis</taxon>
        <taxon>Exiguobacterium</taxon>
    </lineage>
</organism>
<keyword evidence="2" id="KW-1185">Reference proteome</keyword>
<dbReference type="EMBL" id="JASWER010000001">
    <property type="protein sequence ID" value="MDL5375586.1"/>
    <property type="molecule type" value="Genomic_DNA"/>
</dbReference>
<reference evidence="1 2" key="1">
    <citation type="submission" date="2023-06" db="EMBL/GenBank/DDBJ databases">
        <title>Influencing factors and mechanism of Cr(VI) reduction by facultative anaerobic Exiguobacterium sp. PY14.</title>
        <authorList>
            <person name="Zou L."/>
        </authorList>
    </citation>
    <scope>NUCLEOTIDE SEQUENCE [LARGE SCALE GENOMIC DNA]</scope>
    <source>
        <strain evidence="1 2">PY14</strain>
    </source>
</reference>
<gene>
    <name evidence="1" type="ORF">QR695_01055</name>
</gene>
<comment type="caution">
    <text evidence="1">The sequence shown here is derived from an EMBL/GenBank/DDBJ whole genome shotgun (WGS) entry which is preliminary data.</text>
</comment>